<name>A0A1X7IHE7_9BACL</name>
<gene>
    <name evidence="2" type="ORF">SAMN06295960_0445</name>
</gene>
<dbReference type="PANTHER" id="PTHR13355:SF11">
    <property type="entry name" value="GLUCOSAMINE 6-PHOSPHATE N-ACETYLTRANSFERASE"/>
    <property type="match status" value="1"/>
</dbReference>
<dbReference type="GO" id="GO:0004343">
    <property type="term" value="F:glucosamine 6-phosphate N-acetyltransferase activity"/>
    <property type="evidence" value="ECO:0007669"/>
    <property type="project" value="TreeGrafter"/>
</dbReference>
<keyword evidence="3" id="KW-1185">Reference proteome</keyword>
<dbReference type="OrthoDB" id="9796171at2"/>
<keyword evidence="2" id="KW-0012">Acyltransferase</keyword>
<dbReference type="STRING" id="1852522.SAMN06295960_0445"/>
<dbReference type="InterPro" id="IPR016181">
    <property type="entry name" value="Acyl_CoA_acyltransferase"/>
</dbReference>
<protein>
    <submittedName>
        <fullName evidence="2">Predicted N-acyltransferase, GNAT family</fullName>
    </submittedName>
</protein>
<reference evidence="2 3" key="1">
    <citation type="submission" date="2017-04" db="EMBL/GenBank/DDBJ databases">
        <authorList>
            <person name="Afonso C.L."/>
            <person name="Miller P.J."/>
            <person name="Scott M.A."/>
            <person name="Spackman E."/>
            <person name="Goraichik I."/>
            <person name="Dimitrov K.M."/>
            <person name="Suarez D.L."/>
            <person name="Swayne D.E."/>
        </authorList>
    </citation>
    <scope>NUCLEOTIDE SEQUENCE [LARGE SCALE GENOMIC DNA]</scope>
    <source>
        <strain evidence="2 3">11</strain>
    </source>
</reference>
<dbReference type="EMBL" id="FXAZ01000001">
    <property type="protein sequence ID" value="SMG13977.1"/>
    <property type="molecule type" value="Genomic_DNA"/>
</dbReference>
<evidence type="ECO:0000313" key="3">
    <source>
        <dbReference type="Proteomes" id="UP000193834"/>
    </source>
</evidence>
<evidence type="ECO:0000313" key="2">
    <source>
        <dbReference type="EMBL" id="SMG13977.1"/>
    </source>
</evidence>
<proteinExistence type="predicted"/>
<dbReference type="InterPro" id="IPR000182">
    <property type="entry name" value="GNAT_dom"/>
</dbReference>
<dbReference type="PANTHER" id="PTHR13355">
    <property type="entry name" value="GLUCOSAMINE 6-PHOSPHATE N-ACETYLTRANSFERASE"/>
    <property type="match status" value="1"/>
</dbReference>
<sequence length="147" mass="16559">MPAEIIEVKTQDQLDACIQIRQAVFVQEQNVPAELEVDEYDRLDAHSMHVLLMMDGQYIATGRIKLIDEFTAKMQRVAVLAAYRGGGNGRSLMLGLEQLARLHGVEICILDAQCHAEGFYQSMGYLTTSDEPFYDAGILHVRMQKKL</sequence>
<dbReference type="AlphaFoldDB" id="A0A1X7IHE7"/>
<keyword evidence="2" id="KW-0808">Transferase</keyword>
<dbReference type="Pfam" id="PF13673">
    <property type="entry name" value="Acetyltransf_10"/>
    <property type="match status" value="1"/>
</dbReference>
<accession>A0A1X7IHE7</accession>
<dbReference type="InterPro" id="IPR039143">
    <property type="entry name" value="GNPNAT1-like"/>
</dbReference>
<dbReference type="RefSeq" id="WP_085492709.1">
    <property type="nucleotide sequence ID" value="NZ_FXAZ01000001.1"/>
</dbReference>
<dbReference type="CDD" id="cd04301">
    <property type="entry name" value="NAT_SF"/>
    <property type="match status" value="1"/>
</dbReference>
<organism evidence="2 3">
    <name type="scientific">Paenibacillus aquistagni</name>
    <dbReference type="NCBI Taxonomy" id="1852522"/>
    <lineage>
        <taxon>Bacteria</taxon>
        <taxon>Bacillati</taxon>
        <taxon>Bacillota</taxon>
        <taxon>Bacilli</taxon>
        <taxon>Bacillales</taxon>
        <taxon>Paenibacillaceae</taxon>
        <taxon>Paenibacillus</taxon>
    </lineage>
</organism>
<dbReference type="Proteomes" id="UP000193834">
    <property type="component" value="Unassembled WGS sequence"/>
</dbReference>
<dbReference type="Gene3D" id="3.40.630.30">
    <property type="match status" value="1"/>
</dbReference>
<feature type="domain" description="N-acetyltransferase" evidence="1">
    <location>
        <begin position="4"/>
        <end position="147"/>
    </location>
</feature>
<evidence type="ECO:0000259" key="1">
    <source>
        <dbReference type="PROSITE" id="PS51186"/>
    </source>
</evidence>
<dbReference type="PROSITE" id="PS51186">
    <property type="entry name" value="GNAT"/>
    <property type="match status" value="1"/>
</dbReference>
<dbReference type="SUPFAM" id="SSF55729">
    <property type="entry name" value="Acyl-CoA N-acyltransferases (Nat)"/>
    <property type="match status" value="1"/>
</dbReference>